<accession>A0A645C933</accession>
<dbReference type="AntiFam" id="ANF00091">
    <property type="entry name" value="Shadow ORF (opposite smc)"/>
</dbReference>
<evidence type="ECO:0000313" key="1">
    <source>
        <dbReference type="EMBL" id="MPM73123.1"/>
    </source>
</evidence>
<dbReference type="EMBL" id="VSSQ01025165">
    <property type="protein sequence ID" value="MPM73123.1"/>
    <property type="molecule type" value="Genomic_DNA"/>
</dbReference>
<comment type="caution">
    <text evidence="1">The sequence shown here is derived from an EMBL/GenBank/DDBJ whole genome shotgun (WGS) entry which is preliminary data.</text>
</comment>
<sequence>MVAVVQHQRHLGKALLPAFLRSAENHVFHLPTPECPGGLLPHHPADGVGEVGFAAAVGSDDGGDVFAEGEGGFIRKRFKALYFQRL</sequence>
<reference evidence="1" key="1">
    <citation type="submission" date="2019-08" db="EMBL/GenBank/DDBJ databases">
        <authorList>
            <person name="Kucharzyk K."/>
            <person name="Murdoch R.W."/>
            <person name="Higgins S."/>
            <person name="Loffler F."/>
        </authorList>
    </citation>
    <scope>NUCLEOTIDE SEQUENCE</scope>
</reference>
<name>A0A645C933_9ZZZZ</name>
<gene>
    <name evidence="1" type="ORF">SDC9_120099</name>
</gene>
<organism evidence="1">
    <name type="scientific">bioreactor metagenome</name>
    <dbReference type="NCBI Taxonomy" id="1076179"/>
    <lineage>
        <taxon>unclassified sequences</taxon>
        <taxon>metagenomes</taxon>
        <taxon>ecological metagenomes</taxon>
    </lineage>
</organism>
<protein>
    <submittedName>
        <fullName evidence="1">Uncharacterized protein</fullName>
    </submittedName>
</protein>
<dbReference type="AlphaFoldDB" id="A0A645C933"/>
<dbReference type="AntiFam" id="ANF00168">
    <property type="entry name" value="Shadow ORF (opposite smc)"/>
</dbReference>
<proteinExistence type="predicted"/>